<feature type="region of interest" description="Disordered" evidence="1">
    <location>
        <begin position="245"/>
        <end position="265"/>
    </location>
</feature>
<proteinExistence type="predicted"/>
<dbReference type="EMBL" id="CP026119">
    <property type="protein sequence ID" value="QAS54838.1"/>
    <property type="molecule type" value="Genomic_DNA"/>
</dbReference>
<accession>A0A410MJJ3</accession>
<dbReference type="KEGG" id="hli:HLI_21540"/>
<dbReference type="Pfam" id="PF18796">
    <property type="entry name" value="LPD1"/>
    <property type="match status" value="1"/>
</dbReference>
<dbReference type="RefSeq" id="WP_128527066.1">
    <property type="nucleotide sequence ID" value="NZ_CP026119.1"/>
</dbReference>
<protein>
    <recommendedName>
        <fullName evidence="2">Large polyvalent protein-associated domain-containing protein</fullName>
    </recommendedName>
</protein>
<dbReference type="OrthoDB" id="343736at2"/>
<sequence>MEKQIDMFTNKFNGVKDIRTKGQESNLVAFDVGEKIEGSRKEEAALRQQFEENMSISNLQLVEEANPLAAAELVTRKAMFSGFSLEKEKDNGTEVMIAKVKDLIIKRIDKHPKDCPSERETYAEAANYIMDSFRKVCTWNEFQSMYKEIRQKLLYERKDPSFAKQRLEETRLELDKYESESERYERALKSYYSYQDMISHIEDARRIPLEVLGDKFTNFFLKVKSCNTTLKNIQVNVSSWDDLLEPPKSEKNSTTTRQPVWSRRLPERPGRIGGEVVNIETPNDIVGLLGFRGVEFGHWVNDQEALEHITKCTEAFLDLRDILKMDHNYSITFNGDLGIGFGSRGRGKANGHYDLKNRIINLTKKRGLLGIVAHEWFHGLDHYLYNVSHSHRSGHLQMLSNHEGIGSNLSPQVVKRSKELMEVILNGKSIELLPNKNTDTSKWRIGISLSNLYKKTNADLYECMRTKAEEMKKTMENHKSIYGHCISEKDALRLENKYKRDIRKTAQALAWLHEDKTGERVNFIPVPSDSSEYFQQSISLDKGKVGKYWSSHIELAARAFEAYISDNSKEKNLSNDYLVSGTEDERAFPEGEEREKINSHFDKFFDELRKVQLV</sequence>
<geneLocation type="plasmid" evidence="4">
    <name>pldw-31</name>
</geneLocation>
<reference evidence="3 4" key="1">
    <citation type="submission" date="2018-01" db="EMBL/GenBank/DDBJ databases">
        <title>The whole genome sequencing and assembly of Halobacillus litoralis ERB031 strain.</title>
        <authorList>
            <person name="Lee S.-J."/>
            <person name="Park M.-K."/>
            <person name="Kim J.-Y."/>
            <person name="Lee Y.-J."/>
            <person name="Yi H."/>
            <person name="Bahn Y.-S."/>
            <person name="Kim J.F."/>
            <person name="Lee D.-W."/>
        </authorList>
    </citation>
    <scope>NUCLEOTIDE SEQUENCE [LARGE SCALE GENOMIC DNA]</scope>
    <source>
        <strain evidence="3 4">ERB 031</strain>
        <plasmid evidence="4">pldw-31</plasmid>
    </source>
</reference>
<keyword evidence="3" id="KW-0614">Plasmid</keyword>
<dbReference type="Proteomes" id="UP000287756">
    <property type="component" value="Plasmid pLDW-31"/>
</dbReference>
<dbReference type="AlphaFoldDB" id="A0A410MJJ3"/>
<organism evidence="3 4">
    <name type="scientific">Halobacillus litoralis</name>
    <dbReference type="NCBI Taxonomy" id="45668"/>
    <lineage>
        <taxon>Bacteria</taxon>
        <taxon>Bacillati</taxon>
        <taxon>Bacillota</taxon>
        <taxon>Bacilli</taxon>
        <taxon>Bacillales</taxon>
        <taxon>Bacillaceae</taxon>
        <taxon>Halobacillus</taxon>
    </lineage>
</organism>
<dbReference type="InterPro" id="IPR041047">
    <property type="entry name" value="LPD1"/>
</dbReference>
<gene>
    <name evidence="3" type="ORF">HLI_21540</name>
</gene>
<feature type="domain" description="Large polyvalent protein-associated" evidence="2">
    <location>
        <begin position="540"/>
        <end position="610"/>
    </location>
</feature>
<evidence type="ECO:0000256" key="1">
    <source>
        <dbReference type="SAM" id="MobiDB-lite"/>
    </source>
</evidence>
<evidence type="ECO:0000259" key="2">
    <source>
        <dbReference type="Pfam" id="PF18796"/>
    </source>
</evidence>
<evidence type="ECO:0000313" key="4">
    <source>
        <dbReference type="Proteomes" id="UP000287756"/>
    </source>
</evidence>
<name>A0A410MJJ3_9BACI</name>
<evidence type="ECO:0000313" key="3">
    <source>
        <dbReference type="EMBL" id="QAS54838.1"/>
    </source>
</evidence>